<evidence type="ECO:0000313" key="5">
    <source>
        <dbReference type="EMBL" id="PRQ09765.1"/>
    </source>
</evidence>
<feature type="signal peptide" evidence="3">
    <location>
        <begin position="1"/>
        <end position="25"/>
    </location>
</feature>
<dbReference type="PROSITE" id="PS00284">
    <property type="entry name" value="SERPIN"/>
    <property type="match status" value="1"/>
</dbReference>
<sequence>MTLDTPLRLAAPVLSLLLLAPGLTACTGDEVEDDTSNGDAEPQWPMAESEVEREVDPQLTADETASIADDQLALALDLYHVLREGDLSGKSFSVSSYSISAAFGMLYGGTVGQAREQMESTLHFSLGDERQHVAHNWLDKQLAARNIEGVTDPDFMAEPVVLKTANGVWLDKTQRDGLVPDYLDLLARHYGTGIRIADFQGNAEGERDGINLWVSHRTNELIPELIPDDVITPDTTMVLVNALYLKAPWDQQFTEGATSKAPFTKLDGSTVEVDLMHNPVMSGLYAEGEDFSAFAAPLRGSALEVVFVVPDDFTSFEAALDPSTVANMLSSLEYTVVDTYVPRFELESDVPLTAVLRDDLGMLAPFVDSSSFDDIVPQLGVITDVLHKTVIKVDEKGTEAAAATAIVIGEDGGDYEEPSAVFRADKPFILMIRDAPTQSVLFFGRVLEP</sequence>
<dbReference type="Proteomes" id="UP000238823">
    <property type="component" value="Unassembled WGS sequence"/>
</dbReference>
<dbReference type="InterPro" id="IPR023796">
    <property type="entry name" value="Serpin_dom"/>
</dbReference>
<proteinExistence type="inferred from homology"/>
<evidence type="ECO:0000256" key="1">
    <source>
        <dbReference type="RuleBase" id="RU000411"/>
    </source>
</evidence>
<dbReference type="SUPFAM" id="SSF56574">
    <property type="entry name" value="Serpins"/>
    <property type="match status" value="1"/>
</dbReference>
<dbReference type="Gene3D" id="2.30.39.10">
    <property type="entry name" value="Alpha-1-antitrypsin, domain 1"/>
    <property type="match status" value="1"/>
</dbReference>
<dbReference type="InterPro" id="IPR042185">
    <property type="entry name" value="Serpin_sf_2"/>
</dbReference>
<evidence type="ECO:0000313" key="6">
    <source>
        <dbReference type="Proteomes" id="UP000238823"/>
    </source>
</evidence>
<accession>A0A2S9YXE0</accession>
<evidence type="ECO:0000259" key="4">
    <source>
        <dbReference type="SMART" id="SM00093"/>
    </source>
</evidence>
<organism evidence="5 6">
    <name type="scientific">Enhygromyxa salina</name>
    <dbReference type="NCBI Taxonomy" id="215803"/>
    <lineage>
        <taxon>Bacteria</taxon>
        <taxon>Pseudomonadati</taxon>
        <taxon>Myxococcota</taxon>
        <taxon>Polyangia</taxon>
        <taxon>Nannocystales</taxon>
        <taxon>Nannocystaceae</taxon>
        <taxon>Enhygromyxa</taxon>
    </lineage>
</organism>
<feature type="chain" id="PRO_5015786181" evidence="3">
    <location>
        <begin position="26"/>
        <end position="449"/>
    </location>
</feature>
<evidence type="ECO:0000256" key="3">
    <source>
        <dbReference type="SAM" id="SignalP"/>
    </source>
</evidence>
<feature type="region of interest" description="Disordered" evidence="2">
    <location>
        <begin position="28"/>
        <end position="49"/>
    </location>
</feature>
<dbReference type="InterPro" id="IPR023795">
    <property type="entry name" value="Serpin_CS"/>
</dbReference>
<dbReference type="EMBL" id="PVNL01000013">
    <property type="protein sequence ID" value="PRQ09765.1"/>
    <property type="molecule type" value="Genomic_DNA"/>
</dbReference>
<dbReference type="InterPro" id="IPR000215">
    <property type="entry name" value="Serpin_fam"/>
</dbReference>
<comment type="similarity">
    <text evidence="1">Belongs to the serpin family.</text>
</comment>
<gene>
    <name evidence="5" type="ORF">ENSA7_05200</name>
</gene>
<keyword evidence="3" id="KW-0732">Signal</keyword>
<dbReference type="AlphaFoldDB" id="A0A2S9YXE0"/>
<dbReference type="GO" id="GO:0004867">
    <property type="term" value="F:serine-type endopeptidase inhibitor activity"/>
    <property type="evidence" value="ECO:0007669"/>
    <property type="project" value="InterPro"/>
</dbReference>
<reference evidence="5 6" key="1">
    <citation type="submission" date="2018-03" db="EMBL/GenBank/DDBJ databases">
        <title>Draft Genome Sequences of the Obligatory Marine Myxobacteria Enhygromyxa salina SWB007.</title>
        <authorList>
            <person name="Poehlein A."/>
            <person name="Moghaddam J.A."/>
            <person name="Harms H."/>
            <person name="Alanjari M."/>
            <person name="Koenig G.M."/>
            <person name="Daniel R."/>
            <person name="Schaeberle T.F."/>
        </authorList>
    </citation>
    <scope>NUCLEOTIDE SEQUENCE [LARGE SCALE GENOMIC DNA]</scope>
    <source>
        <strain evidence="5 6">SWB007</strain>
    </source>
</reference>
<dbReference type="InterPro" id="IPR036186">
    <property type="entry name" value="Serpin_sf"/>
</dbReference>
<dbReference type="InterPro" id="IPR042178">
    <property type="entry name" value="Serpin_sf_1"/>
</dbReference>
<dbReference type="SMART" id="SM00093">
    <property type="entry name" value="SERPIN"/>
    <property type="match status" value="1"/>
</dbReference>
<evidence type="ECO:0000256" key="2">
    <source>
        <dbReference type="SAM" id="MobiDB-lite"/>
    </source>
</evidence>
<dbReference type="Pfam" id="PF00079">
    <property type="entry name" value="Serpin"/>
    <property type="match status" value="1"/>
</dbReference>
<name>A0A2S9YXE0_9BACT</name>
<protein>
    <submittedName>
        <fullName evidence="5">Serpin (Serine protease inhibitor)</fullName>
    </submittedName>
</protein>
<dbReference type="RefSeq" id="WP_106087606.1">
    <property type="nucleotide sequence ID" value="NZ_PVNL01000013.1"/>
</dbReference>
<dbReference type="Gene3D" id="3.30.497.10">
    <property type="entry name" value="Antithrombin, subunit I, domain 2"/>
    <property type="match status" value="1"/>
</dbReference>
<dbReference type="PANTHER" id="PTHR11461:SF211">
    <property type="entry name" value="GH10112P-RELATED"/>
    <property type="match status" value="1"/>
</dbReference>
<dbReference type="OrthoDB" id="9764871at2"/>
<dbReference type="GO" id="GO:0005615">
    <property type="term" value="C:extracellular space"/>
    <property type="evidence" value="ECO:0007669"/>
    <property type="project" value="InterPro"/>
</dbReference>
<dbReference type="PANTHER" id="PTHR11461">
    <property type="entry name" value="SERINE PROTEASE INHIBITOR, SERPIN"/>
    <property type="match status" value="1"/>
</dbReference>
<feature type="domain" description="Serpin" evidence="4">
    <location>
        <begin position="76"/>
        <end position="449"/>
    </location>
</feature>
<dbReference type="CDD" id="cd19590">
    <property type="entry name" value="serpin_thermopin-like"/>
    <property type="match status" value="1"/>
</dbReference>
<comment type="caution">
    <text evidence="5">The sequence shown here is derived from an EMBL/GenBank/DDBJ whole genome shotgun (WGS) entry which is preliminary data.</text>
</comment>